<evidence type="ECO:0000256" key="3">
    <source>
        <dbReference type="ARBA" id="ARBA00022643"/>
    </source>
</evidence>
<sequence length="209" mass="22683">MQIAVKDLDSVQNYHLLIQTVLPRPIAWILTANVNEASDGSAGAFNLAPYSFFAPVCAEPPTLVVSIGKKPAGPEKDTYVNLQRDGRCVVHIASVDDLPALNDSSATLDYGVSEIERQGLALCAEPGWSLPRLQQAPVAFLCRYQQQVDIGPQAQHLVFLEVEQVWLNDDIATTEPRLQVDAAALNPLARLGGSEYASLGELIKRPRPA</sequence>
<evidence type="ECO:0000256" key="2">
    <source>
        <dbReference type="ARBA" id="ARBA00022630"/>
    </source>
</evidence>
<dbReference type="KEGG" id="vcw:GJQ55_04830"/>
<name>A0A9X7UXI5_9GAMM</name>
<dbReference type="Pfam" id="PF01613">
    <property type="entry name" value="Flavin_Reduct"/>
    <property type="match status" value="1"/>
</dbReference>
<dbReference type="SMART" id="SM00903">
    <property type="entry name" value="Flavin_Reduct"/>
    <property type="match status" value="1"/>
</dbReference>
<dbReference type="InterPro" id="IPR012349">
    <property type="entry name" value="Split_barrel_FMN-bd"/>
</dbReference>
<dbReference type="GO" id="GO:0016646">
    <property type="term" value="F:oxidoreductase activity, acting on the CH-NH group of donors, NAD or NADP as acceptor"/>
    <property type="evidence" value="ECO:0007669"/>
    <property type="project" value="UniProtKB-ARBA"/>
</dbReference>
<gene>
    <name evidence="6" type="ORF">GJQ55_04830</name>
</gene>
<dbReference type="RefSeq" id="WP_228346386.1">
    <property type="nucleotide sequence ID" value="NZ_CP046056.1"/>
</dbReference>
<evidence type="ECO:0000313" key="7">
    <source>
        <dbReference type="Proteomes" id="UP000596074"/>
    </source>
</evidence>
<dbReference type="Gene3D" id="2.30.110.10">
    <property type="entry name" value="Electron Transport, Fmn-binding Protein, Chain A"/>
    <property type="match status" value="1"/>
</dbReference>
<keyword evidence="7" id="KW-1185">Reference proteome</keyword>
<dbReference type="SUPFAM" id="SSF50475">
    <property type="entry name" value="FMN-binding split barrel"/>
    <property type="match status" value="1"/>
</dbReference>
<evidence type="ECO:0000256" key="4">
    <source>
        <dbReference type="ARBA" id="ARBA00038054"/>
    </source>
</evidence>
<dbReference type="AlphaFoldDB" id="A0A9X7UXI5"/>
<protein>
    <submittedName>
        <fullName evidence="6">Flavin reductase family protein</fullName>
    </submittedName>
</protein>
<accession>A0A9X7UXI5</accession>
<dbReference type="InterPro" id="IPR002563">
    <property type="entry name" value="Flavin_Rdtase-like_dom"/>
</dbReference>
<dbReference type="GO" id="GO:0010181">
    <property type="term" value="F:FMN binding"/>
    <property type="evidence" value="ECO:0007669"/>
    <property type="project" value="InterPro"/>
</dbReference>
<feature type="domain" description="Flavin reductase like" evidence="5">
    <location>
        <begin position="22"/>
        <end position="178"/>
    </location>
</feature>
<evidence type="ECO:0000313" key="6">
    <source>
        <dbReference type="EMBL" id="QQD23845.1"/>
    </source>
</evidence>
<evidence type="ECO:0000256" key="1">
    <source>
        <dbReference type="ARBA" id="ARBA00001917"/>
    </source>
</evidence>
<dbReference type="EMBL" id="CP046056">
    <property type="protein sequence ID" value="QQD23845.1"/>
    <property type="molecule type" value="Genomic_DNA"/>
</dbReference>
<comment type="similarity">
    <text evidence="4">Belongs to the flavoredoxin family.</text>
</comment>
<dbReference type="Proteomes" id="UP000596074">
    <property type="component" value="Chromosome"/>
</dbReference>
<keyword evidence="3" id="KW-0288">FMN</keyword>
<organism evidence="6 7">
    <name type="scientific">Venatoribacter cucullus</name>
    <dbReference type="NCBI Taxonomy" id="2661630"/>
    <lineage>
        <taxon>Bacteria</taxon>
        <taxon>Pseudomonadati</taxon>
        <taxon>Pseudomonadota</taxon>
        <taxon>Gammaproteobacteria</taxon>
        <taxon>Oceanospirillales</taxon>
        <taxon>Oceanospirillaceae</taxon>
        <taxon>Venatoribacter</taxon>
    </lineage>
</organism>
<dbReference type="PANTHER" id="PTHR33798">
    <property type="entry name" value="FLAVOPROTEIN OXYGENASE"/>
    <property type="match status" value="1"/>
</dbReference>
<keyword evidence="2" id="KW-0285">Flavoprotein</keyword>
<proteinExistence type="inferred from homology"/>
<reference evidence="6 7" key="1">
    <citation type="submission" date="2019-11" db="EMBL/GenBank/DDBJ databases">
        <title>Venatorbacter sp. nov. a predator of Campylobacter and other Gram-negative bacteria.</title>
        <authorList>
            <person name="Saeedi A."/>
            <person name="Cummings N.J."/>
            <person name="Connerton I.F."/>
            <person name="Connerton P.L."/>
        </authorList>
    </citation>
    <scope>NUCLEOTIDE SEQUENCE [LARGE SCALE GENOMIC DNA]</scope>
    <source>
        <strain evidence="6">XL5</strain>
    </source>
</reference>
<evidence type="ECO:0000259" key="5">
    <source>
        <dbReference type="SMART" id="SM00903"/>
    </source>
</evidence>
<dbReference type="PANTHER" id="PTHR33798:SF5">
    <property type="entry name" value="FLAVIN REDUCTASE LIKE DOMAIN-CONTAINING PROTEIN"/>
    <property type="match status" value="1"/>
</dbReference>
<comment type="cofactor">
    <cofactor evidence="1">
        <name>FMN</name>
        <dbReference type="ChEBI" id="CHEBI:58210"/>
    </cofactor>
</comment>